<evidence type="ECO:0000313" key="1">
    <source>
        <dbReference type="EMBL" id="MEY6433570.1"/>
    </source>
</evidence>
<sequence length="64" mass="7183">MRLLAIEPAMIHRHAWLSGRDAANEKLAELKATSDDAWKDLEDGITKAWASLSDAMKSAKDRFK</sequence>
<accession>A0ABV4BM69</accession>
<dbReference type="EMBL" id="JBDKXB010000024">
    <property type="protein sequence ID" value="MEY6433570.1"/>
    <property type="molecule type" value="Genomic_DNA"/>
</dbReference>
<proteinExistence type="predicted"/>
<comment type="caution">
    <text evidence="1">The sequence shown here is derived from an EMBL/GenBank/DDBJ whole genome shotgun (WGS) entry which is preliminary data.</text>
</comment>
<keyword evidence="2" id="KW-1185">Reference proteome</keyword>
<dbReference type="Proteomes" id="UP001564408">
    <property type="component" value="Unassembled WGS sequence"/>
</dbReference>
<organism evidence="1 2">
    <name type="scientific">Thioalkalicoccus limnaeus</name>
    <dbReference type="NCBI Taxonomy" id="120681"/>
    <lineage>
        <taxon>Bacteria</taxon>
        <taxon>Pseudomonadati</taxon>
        <taxon>Pseudomonadota</taxon>
        <taxon>Gammaproteobacteria</taxon>
        <taxon>Chromatiales</taxon>
        <taxon>Chromatiaceae</taxon>
        <taxon>Thioalkalicoccus</taxon>
    </lineage>
</organism>
<evidence type="ECO:0000313" key="2">
    <source>
        <dbReference type="Proteomes" id="UP001564408"/>
    </source>
</evidence>
<reference evidence="1 2" key="1">
    <citation type="submission" date="2024-05" db="EMBL/GenBank/DDBJ databases">
        <title>Genome Sequence and Characterization of the New Strain Purple Sulfur Bacterium of Genus Thioalkalicoccus.</title>
        <authorList>
            <person name="Bryantseva I.A."/>
            <person name="Kyndt J.A."/>
            <person name="Imhoff J.F."/>
        </authorList>
    </citation>
    <scope>NUCLEOTIDE SEQUENCE [LARGE SCALE GENOMIC DNA]</scope>
    <source>
        <strain evidence="1 2">Um2</strain>
    </source>
</reference>
<name>A0ABV4BM69_9GAMM</name>
<protein>
    <submittedName>
        <fullName evidence="1">Uncharacterized protein</fullName>
    </submittedName>
</protein>
<gene>
    <name evidence="1" type="ORF">ABC977_14275</name>
</gene>